<dbReference type="AlphaFoldDB" id="A0A3N9P8H9"/>
<dbReference type="Gene3D" id="3.40.630.30">
    <property type="match status" value="1"/>
</dbReference>
<dbReference type="PROSITE" id="PS51186">
    <property type="entry name" value="GNAT"/>
    <property type="match status" value="1"/>
</dbReference>
<dbReference type="Pfam" id="PF00583">
    <property type="entry name" value="Acetyltransf_1"/>
    <property type="match status" value="1"/>
</dbReference>
<dbReference type="GO" id="GO:0016747">
    <property type="term" value="F:acyltransferase activity, transferring groups other than amino-acyl groups"/>
    <property type="evidence" value="ECO:0007669"/>
    <property type="project" value="InterPro"/>
</dbReference>
<organism evidence="2 3">
    <name type="scientific">Paenibacillus rhizophilus</name>
    <dbReference type="NCBI Taxonomy" id="1850366"/>
    <lineage>
        <taxon>Bacteria</taxon>
        <taxon>Bacillati</taxon>
        <taxon>Bacillota</taxon>
        <taxon>Bacilli</taxon>
        <taxon>Bacillales</taxon>
        <taxon>Paenibacillaceae</taxon>
        <taxon>Paenibacillus</taxon>
    </lineage>
</organism>
<evidence type="ECO:0000259" key="1">
    <source>
        <dbReference type="PROSITE" id="PS51186"/>
    </source>
</evidence>
<evidence type="ECO:0000313" key="3">
    <source>
        <dbReference type="Proteomes" id="UP000282529"/>
    </source>
</evidence>
<keyword evidence="3" id="KW-1185">Reference proteome</keyword>
<dbReference type="SUPFAM" id="SSF55729">
    <property type="entry name" value="Acyl-CoA N-acyltransferases (Nat)"/>
    <property type="match status" value="1"/>
</dbReference>
<dbReference type="OrthoDB" id="66776at2"/>
<gene>
    <name evidence="2" type="ORF">EH198_10660</name>
</gene>
<dbReference type="Proteomes" id="UP000282529">
    <property type="component" value="Unassembled WGS sequence"/>
</dbReference>
<dbReference type="InterPro" id="IPR016181">
    <property type="entry name" value="Acyl_CoA_acyltransferase"/>
</dbReference>
<reference evidence="2 3" key="1">
    <citation type="submission" date="2018-11" db="EMBL/GenBank/DDBJ databases">
        <title>Genome sequence of strain 7197.</title>
        <authorList>
            <person name="Gao J."/>
            <person name="Sun J."/>
        </authorList>
    </citation>
    <scope>NUCLEOTIDE SEQUENCE [LARGE SCALE GENOMIC DNA]</scope>
    <source>
        <strain evidence="2 3">7197</strain>
    </source>
</reference>
<accession>A0A3N9P8H9</accession>
<dbReference type="EMBL" id="RQPI01000004">
    <property type="protein sequence ID" value="RQW12099.1"/>
    <property type="molecule type" value="Genomic_DNA"/>
</dbReference>
<keyword evidence="2" id="KW-0808">Transferase</keyword>
<evidence type="ECO:0000313" key="2">
    <source>
        <dbReference type="EMBL" id="RQW12099.1"/>
    </source>
</evidence>
<sequence length="165" mass="18226">MPMSGTVRLVEYEDKYKESLLAFFLPKEQEEFTGMPADTLEPALQDVNRHPTVVVEGDKAVGFFVLHGWEGIDNVYSGGSRAMLFRAFLIDYSSQGKGYAKAALRMLPSFVSACYPGTDEIVLSVNEENISALRLYLDAGFQDNGLRRMGPKGPQKILQYTAGCG</sequence>
<dbReference type="InterPro" id="IPR000182">
    <property type="entry name" value="GNAT_dom"/>
</dbReference>
<proteinExistence type="predicted"/>
<name>A0A3N9P8H9_9BACL</name>
<feature type="domain" description="N-acetyltransferase" evidence="1">
    <location>
        <begin position="7"/>
        <end position="163"/>
    </location>
</feature>
<comment type="caution">
    <text evidence="2">The sequence shown here is derived from an EMBL/GenBank/DDBJ whole genome shotgun (WGS) entry which is preliminary data.</text>
</comment>
<protein>
    <submittedName>
        <fullName evidence="2">GNAT family N-acetyltransferase</fullName>
    </submittedName>
</protein>